<feature type="transmembrane region" description="Helical" evidence="5">
    <location>
        <begin position="176"/>
        <end position="196"/>
    </location>
</feature>
<protein>
    <submittedName>
        <fullName evidence="7">SulP family inorganic anion transporter</fullName>
    </submittedName>
</protein>
<sequence>MASAFPSWVAGYRRAFLRGDVLAGVTVTAYLIPQVMAYAEVAGLPAVAGLWAAVASLAAYALLGSSRQLSVGPESTTALMTAAAIGAVAVSGTAGYADLAAALALLVAGLCVLGWIGGLAFLADLLSRPVLVGYMAGVAGIMVVSQLGKITGIEVDADGFVQEIGYVLQHLDQVQLPTLVLALVTLAVMLAGSAVWPRAPMALIGMVGAAAAVALLDLQDRGVAVIGEIPAGLPLPSLPSVSLDGVVEILPAALGVAFVGFTDNILTARAFATRQHDRVDAKRELLALGGANLFSGLMQGFPVSSSGSRTAIVDAVGGRTQLAGVCTLLSTVVAVFALGPLLAAFPQAALGAVVVYAAVRLVDVPEFRRIGRFRRSELLIALATTGAVLVVGVLPGVLVAIGLSVADLMRRVARPHDAVQGFVPDLAGMHDVDDYPTAAVLPGLVVYRYDSPLFFANAEDFRQRALAAFESAQEPVHWFVLNAEAVSEVDVTGVDSLRQLKEHLDASGCELGLARVKQDLRTALAPSGLLEEIGEQRIFPTLPTAVAAYQAWQAEQV</sequence>
<dbReference type="Pfam" id="PF00916">
    <property type="entry name" value="Sulfate_transp"/>
    <property type="match status" value="1"/>
</dbReference>
<dbReference type="InterPro" id="IPR036513">
    <property type="entry name" value="STAS_dom_sf"/>
</dbReference>
<dbReference type="RefSeq" id="WP_378590394.1">
    <property type="nucleotide sequence ID" value="NZ_JBHSKD010000011.1"/>
</dbReference>
<feature type="transmembrane region" description="Helical" evidence="5">
    <location>
        <begin position="21"/>
        <end position="39"/>
    </location>
</feature>
<feature type="transmembrane region" description="Helical" evidence="5">
    <location>
        <begin position="45"/>
        <end position="63"/>
    </location>
</feature>
<name>A0ABW0BL22_9ACTN</name>
<comment type="subcellular location">
    <subcellularLocation>
        <location evidence="1">Membrane</location>
        <topology evidence="1">Multi-pass membrane protein</topology>
    </subcellularLocation>
</comment>
<evidence type="ECO:0000259" key="6">
    <source>
        <dbReference type="PROSITE" id="PS50801"/>
    </source>
</evidence>
<dbReference type="EMBL" id="JBHSKD010000011">
    <property type="protein sequence ID" value="MFC5177401.1"/>
    <property type="molecule type" value="Genomic_DNA"/>
</dbReference>
<feature type="transmembrane region" description="Helical" evidence="5">
    <location>
        <begin position="100"/>
        <end position="123"/>
    </location>
</feature>
<dbReference type="PANTHER" id="PTHR11814">
    <property type="entry name" value="SULFATE TRANSPORTER"/>
    <property type="match status" value="1"/>
</dbReference>
<dbReference type="InterPro" id="IPR011547">
    <property type="entry name" value="SLC26A/SulP_dom"/>
</dbReference>
<keyword evidence="4 5" id="KW-0472">Membrane</keyword>
<dbReference type="CDD" id="cd07042">
    <property type="entry name" value="STAS_SulP_like_sulfate_transporter"/>
    <property type="match status" value="1"/>
</dbReference>
<dbReference type="Proteomes" id="UP001596087">
    <property type="component" value="Unassembled WGS sequence"/>
</dbReference>
<accession>A0ABW0BL22</accession>
<feature type="transmembrane region" description="Helical" evidence="5">
    <location>
        <begin position="379"/>
        <end position="406"/>
    </location>
</feature>
<evidence type="ECO:0000313" key="7">
    <source>
        <dbReference type="EMBL" id="MFC5177401.1"/>
    </source>
</evidence>
<feature type="transmembrane region" description="Helical" evidence="5">
    <location>
        <begin position="75"/>
        <end position="94"/>
    </location>
</feature>
<dbReference type="Gene3D" id="3.30.750.24">
    <property type="entry name" value="STAS domain"/>
    <property type="match status" value="1"/>
</dbReference>
<keyword evidence="3 5" id="KW-1133">Transmembrane helix</keyword>
<feature type="transmembrane region" description="Helical" evidence="5">
    <location>
        <begin position="328"/>
        <end position="359"/>
    </location>
</feature>
<feature type="transmembrane region" description="Helical" evidence="5">
    <location>
        <begin position="130"/>
        <end position="148"/>
    </location>
</feature>
<dbReference type="NCBIfam" id="TIGR00815">
    <property type="entry name" value="sulP"/>
    <property type="match status" value="1"/>
</dbReference>
<dbReference type="InterPro" id="IPR001902">
    <property type="entry name" value="SLC26A/SulP_fam"/>
</dbReference>
<evidence type="ECO:0000256" key="5">
    <source>
        <dbReference type="SAM" id="Phobius"/>
    </source>
</evidence>
<dbReference type="Pfam" id="PF01740">
    <property type="entry name" value="STAS"/>
    <property type="match status" value="1"/>
</dbReference>
<evidence type="ECO:0000256" key="3">
    <source>
        <dbReference type="ARBA" id="ARBA00022989"/>
    </source>
</evidence>
<keyword evidence="2 5" id="KW-0812">Transmembrane</keyword>
<evidence type="ECO:0000256" key="4">
    <source>
        <dbReference type="ARBA" id="ARBA00023136"/>
    </source>
</evidence>
<proteinExistence type="predicted"/>
<dbReference type="PROSITE" id="PS50801">
    <property type="entry name" value="STAS"/>
    <property type="match status" value="1"/>
</dbReference>
<evidence type="ECO:0000256" key="2">
    <source>
        <dbReference type="ARBA" id="ARBA00022692"/>
    </source>
</evidence>
<keyword evidence="8" id="KW-1185">Reference proteome</keyword>
<dbReference type="SUPFAM" id="SSF52091">
    <property type="entry name" value="SpoIIaa-like"/>
    <property type="match status" value="1"/>
</dbReference>
<comment type="caution">
    <text evidence="7">The sequence shown here is derived from an EMBL/GenBank/DDBJ whole genome shotgun (WGS) entry which is preliminary data.</text>
</comment>
<dbReference type="InterPro" id="IPR002645">
    <property type="entry name" value="STAS_dom"/>
</dbReference>
<feature type="domain" description="STAS" evidence="6">
    <location>
        <begin position="434"/>
        <end position="549"/>
    </location>
</feature>
<gene>
    <name evidence="7" type="ORF">ACFPGP_12010</name>
</gene>
<evidence type="ECO:0000256" key="1">
    <source>
        <dbReference type="ARBA" id="ARBA00004141"/>
    </source>
</evidence>
<evidence type="ECO:0000313" key="8">
    <source>
        <dbReference type="Proteomes" id="UP001596087"/>
    </source>
</evidence>
<reference evidence="8" key="1">
    <citation type="journal article" date="2019" name="Int. J. Syst. Evol. Microbiol.">
        <title>The Global Catalogue of Microorganisms (GCM) 10K type strain sequencing project: providing services to taxonomists for standard genome sequencing and annotation.</title>
        <authorList>
            <consortium name="The Broad Institute Genomics Platform"/>
            <consortium name="The Broad Institute Genome Sequencing Center for Infectious Disease"/>
            <person name="Wu L."/>
            <person name="Ma J."/>
        </authorList>
    </citation>
    <scope>NUCLEOTIDE SEQUENCE [LARGE SCALE GENOMIC DNA]</scope>
    <source>
        <strain evidence="8">DFY41</strain>
    </source>
</reference>
<organism evidence="7 8">
    <name type="scientific">Nocardioides taihuensis</name>
    <dbReference type="NCBI Taxonomy" id="1835606"/>
    <lineage>
        <taxon>Bacteria</taxon>
        <taxon>Bacillati</taxon>
        <taxon>Actinomycetota</taxon>
        <taxon>Actinomycetes</taxon>
        <taxon>Propionibacteriales</taxon>
        <taxon>Nocardioidaceae</taxon>
        <taxon>Nocardioides</taxon>
    </lineage>
</organism>